<feature type="region of interest" description="Disordered" evidence="1">
    <location>
        <begin position="19"/>
        <end position="69"/>
    </location>
</feature>
<feature type="compositionally biased region" description="Polar residues" evidence="1">
    <location>
        <begin position="54"/>
        <end position="63"/>
    </location>
</feature>
<feature type="chain" id="PRO_5005657580" evidence="2">
    <location>
        <begin position="21"/>
        <end position="107"/>
    </location>
</feature>
<feature type="signal peptide" evidence="2">
    <location>
        <begin position="1"/>
        <end position="20"/>
    </location>
</feature>
<name>A0A0M3J150_ANISI</name>
<keyword evidence="2" id="KW-0732">Signal</keyword>
<evidence type="ECO:0000313" key="3">
    <source>
        <dbReference type="WBParaSite" id="ASIM_0000124501-mRNA-1"/>
    </source>
</evidence>
<dbReference type="WBParaSite" id="ASIM_0000124501-mRNA-1">
    <property type="protein sequence ID" value="ASIM_0000124501-mRNA-1"/>
    <property type="gene ID" value="ASIM_0000124501"/>
</dbReference>
<organism evidence="3">
    <name type="scientific">Anisakis simplex</name>
    <name type="common">Herring worm</name>
    <dbReference type="NCBI Taxonomy" id="6269"/>
    <lineage>
        <taxon>Eukaryota</taxon>
        <taxon>Metazoa</taxon>
        <taxon>Ecdysozoa</taxon>
        <taxon>Nematoda</taxon>
        <taxon>Chromadorea</taxon>
        <taxon>Rhabditida</taxon>
        <taxon>Spirurina</taxon>
        <taxon>Ascaridomorpha</taxon>
        <taxon>Ascaridoidea</taxon>
        <taxon>Anisakidae</taxon>
        <taxon>Anisakis</taxon>
        <taxon>Anisakis simplex complex</taxon>
    </lineage>
</organism>
<reference evidence="3" key="1">
    <citation type="submission" date="2017-02" db="UniProtKB">
        <authorList>
            <consortium name="WormBaseParasite"/>
        </authorList>
    </citation>
    <scope>IDENTIFICATION</scope>
</reference>
<feature type="compositionally biased region" description="Low complexity" evidence="1">
    <location>
        <begin position="41"/>
        <end position="52"/>
    </location>
</feature>
<accession>A0A0M3J150</accession>
<protein>
    <submittedName>
        <fullName evidence="3">BZIP domain-containing protein</fullName>
    </submittedName>
</protein>
<evidence type="ECO:0000256" key="2">
    <source>
        <dbReference type="SAM" id="SignalP"/>
    </source>
</evidence>
<sequence>LCHLLHFLIVTLMFQQSASSDKDNHFPSSKITASIAPIRQPSPTTLSSHPLPQDSPQNFNNKHPQPGDDIFMMSAKEARSMLAHRKKDPRRDRQMTLDEKYRLITNM</sequence>
<dbReference type="AlphaFoldDB" id="A0A0M3J150"/>
<evidence type="ECO:0000256" key="1">
    <source>
        <dbReference type="SAM" id="MobiDB-lite"/>
    </source>
</evidence>
<proteinExistence type="predicted"/>